<keyword evidence="1 3" id="KW-0378">Hydrolase</keyword>
<sequence length="309" mass="33462">MMSPDRVRTRAASSRMIGMREITLELDAVRLRALTWGPATGRLAVLLHGFPDTAHTWRHLGPVLVDAGWRVVAPFTRGYAPSEIPADGSGHVAALMDDAVAVHDRAGGGADAVLIGHDWGAITANALAAHPDSPFVAAVALSVPPFPALRTPAVLPALPRQLRNSWYILFNQLPVLPEKLAGRIVPRLWADWSPGYDASDDLPAVMEAMADPAHRRAVIGYYRNMARPLPRPPVRYRRWVGAEMRSPIVPTLYLHGDRDGCLDPRLAARVGSGLPPGSEAHVVSGAGHFLQLERPDEVNSTILKFLATT</sequence>
<evidence type="ECO:0000259" key="2">
    <source>
        <dbReference type="Pfam" id="PF00561"/>
    </source>
</evidence>
<dbReference type="SUPFAM" id="SSF53474">
    <property type="entry name" value="alpha/beta-Hydrolases"/>
    <property type="match status" value="1"/>
</dbReference>
<dbReference type="InterPro" id="IPR029058">
    <property type="entry name" value="AB_hydrolase_fold"/>
</dbReference>
<dbReference type="PRINTS" id="PR00412">
    <property type="entry name" value="EPOXHYDRLASE"/>
</dbReference>
<dbReference type="InterPro" id="IPR000073">
    <property type="entry name" value="AB_hydrolase_1"/>
</dbReference>
<dbReference type="KEGG" id="req:REQ_14610"/>
<evidence type="ECO:0000313" key="3">
    <source>
        <dbReference type="EMBL" id="CBH47540.1"/>
    </source>
</evidence>
<dbReference type="Gene3D" id="3.40.50.1820">
    <property type="entry name" value="alpha/beta hydrolase"/>
    <property type="match status" value="1"/>
</dbReference>
<dbReference type="EMBL" id="FN563149">
    <property type="protein sequence ID" value="CBH47540.1"/>
    <property type="molecule type" value="Genomic_DNA"/>
</dbReference>
<gene>
    <name evidence="3" type="ordered locus">REQ_14610</name>
</gene>
<protein>
    <submittedName>
        <fullName evidence="3">Alpha/beta hydrolase</fullName>
    </submittedName>
</protein>
<accession>A0A3S5Y4S4</accession>
<proteinExistence type="predicted"/>
<dbReference type="Pfam" id="PF00561">
    <property type="entry name" value="Abhydrolase_1"/>
    <property type="match status" value="1"/>
</dbReference>
<dbReference type="AlphaFoldDB" id="A0A3S5Y4S4"/>
<dbReference type="GO" id="GO:0016787">
    <property type="term" value="F:hydrolase activity"/>
    <property type="evidence" value="ECO:0007669"/>
    <property type="project" value="UniProtKB-KW"/>
</dbReference>
<dbReference type="InterPro" id="IPR000639">
    <property type="entry name" value="Epox_hydrolase-like"/>
</dbReference>
<feature type="domain" description="AB hydrolase-1" evidence="2">
    <location>
        <begin position="45"/>
        <end position="295"/>
    </location>
</feature>
<reference evidence="3" key="1">
    <citation type="journal article" date="2010" name="PLoS Genet.">
        <title>The genome of a pathogenic rhodococcus: cooptive virulence underpinned by key gene acquisitions.</title>
        <authorList>
            <person name="Letek M."/>
            <person name="Gonzalez P."/>
            <person name="Macarthur I."/>
            <person name="Rodriguez H."/>
            <person name="Freeman T.C."/>
            <person name="Valero-Rello A."/>
            <person name="Blanco M."/>
            <person name="Buckley T."/>
            <person name="Cherevach I."/>
            <person name="Fahey R."/>
            <person name="Hapeshi A."/>
            <person name="Holdstock J."/>
            <person name="Leadon D."/>
            <person name="Navas J."/>
            <person name="Ocampo A."/>
            <person name="Quail M.A."/>
            <person name="Sanders M."/>
            <person name="Scortti M.M."/>
            <person name="Prescott J.F."/>
            <person name="Fogarty U."/>
            <person name="Meijer W.G."/>
            <person name="Parkhill J."/>
            <person name="Bentley S.D."/>
            <person name="Vazquez-Boland J.A."/>
        </authorList>
    </citation>
    <scope>NUCLEOTIDE SEQUENCE [LARGE SCALE GENOMIC DNA]</scope>
    <source>
        <strain evidence="3 4">103S</strain>
    </source>
</reference>
<dbReference type="Proteomes" id="UP001154400">
    <property type="component" value="Chromosome"/>
</dbReference>
<organism evidence="3">
    <name type="scientific">Rhodococcus hoagii (strain 103S)</name>
    <name type="common">Rhodococcus equi</name>
    <dbReference type="NCBI Taxonomy" id="685727"/>
    <lineage>
        <taxon>Bacteria</taxon>
        <taxon>Bacillati</taxon>
        <taxon>Actinomycetota</taxon>
        <taxon>Actinomycetes</taxon>
        <taxon>Mycobacteriales</taxon>
        <taxon>Nocardiaceae</taxon>
        <taxon>Prescottella</taxon>
    </lineage>
</organism>
<name>A0A3S5Y4S4_RHOH1</name>
<evidence type="ECO:0000256" key="1">
    <source>
        <dbReference type="ARBA" id="ARBA00022801"/>
    </source>
</evidence>
<evidence type="ECO:0000313" key="4">
    <source>
        <dbReference type="Proteomes" id="UP000006892"/>
    </source>
</evidence>
<dbReference type="PANTHER" id="PTHR43329">
    <property type="entry name" value="EPOXIDE HYDROLASE"/>
    <property type="match status" value="1"/>
</dbReference>